<evidence type="ECO:0000256" key="1">
    <source>
        <dbReference type="SAM" id="MobiDB-lite"/>
    </source>
</evidence>
<protein>
    <recommendedName>
        <fullName evidence="2">DUF7607 domain-containing protein</fullName>
    </recommendedName>
</protein>
<evidence type="ECO:0000313" key="4">
    <source>
        <dbReference type="Proteomes" id="UP000800093"/>
    </source>
</evidence>
<evidence type="ECO:0000259" key="2">
    <source>
        <dbReference type="Pfam" id="PF24580"/>
    </source>
</evidence>
<dbReference type="Proteomes" id="UP000800093">
    <property type="component" value="Unassembled WGS sequence"/>
</dbReference>
<organism evidence="3 4">
    <name type="scientific">Lojkania enalia</name>
    <dbReference type="NCBI Taxonomy" id="147567"/>
    <lineage>
        <taxon>Eukaryota</taxon>
        <taxon>Fungi</taxon>
        <taxon>Dikarya</taxon>
        <taxon>Ascomycota</taxon>
        <taxon>Pezizomycotina</taxon>
        <taxon>Dothideomycetes</taxon>
        <taxon>Pleosporomycetidae</taxon>
        <taxon>Pleosporales</taxon>
        <taxon>Pleosporales incertae sedis</taxon>
        <taxon>Lojkania</taxon>
    </lineage>
</organism>
<dbReference type="Pfam" id="PF24580">
    <property type="entry name" value="DUF7607"/>
    <property type="match status" value="1"/>
</dbReference>
<keyword evidence="4" id="KW-1185">Reference proteome</keyword>
<dbReference type="EMBL" id="ML986621">
    <property type="protein sequence ID" value="KAF2263913.1"/>
    <property type="molecule type" value="Genomic_DNA"/>
</dbReference>
<accession>A0A9P4KA61</accession>
<feature type="region of interest" description="Disordered" evidence="1">
    <location>
        <begin position="299"/>
        <end position="382"/>
    </location>
</feature>
<evidence type="ECO:0000313" key="3">
    <source>
        <dbReference type="EMBL" id="KAF2263913.1"/>
    </source>
</evidence>
<feature type="domain" description="DUF7607" evidence="2">
    <location>
        <begin position="194"/>
        <end position="302"/>
    </location>
</feature>
<dbReference type="InterPro" id="IPR056026">
    <property type="entry name" value="DUF7607"/>
</dbReference>
<comment type="caution">
    <text evidence="3">The sequence shown here is derived from an EMBL/GenBank/DDBJ whole genome shotgun (WGS) entry which is preliminary data.</text>
</comment>
<name>A0A9P4KA61_9PLEO</name>
<dbReference type="AlphaFoldDB" id="A0A9P4KA61"/>
<feature type="compositionally biased region" description="Acidic residues" evidence="1">
    <location>
        <begin position="327"/>
        <end position="343"/>
    </location>
</feature>
<gene>
    <name evidence="3" type="ORF">CC78DRAFT_544613</name>
</gene>
<feature type="region of interest" description="Disordered" evidence="1">
    <location>
        <begin position="141"/>
        <end position="162"/>
    </location>
</feature>
<proteinExistence type="predicted"/>
<dbReference type="OrthoDB" id="3533395at2759"/>
<reference evidence="4" key="1">
    <citation type="journal article" date="2020" name="Stud. Mycol.">
        <title>101 Dothideomycetes genomes: A test case for predicting lifestyles and emergence of pathogens.</title>
        <authorList>
            <person name="Haridas S."/>
            <person name="Albert R."/>
            <person name="Binder M."/>
            <person name="Bloem J."/>
            <person name="LaButti K."/>
            <person name="Salamov A."/>
            <person name="Andreopoulos B."/>
            <person name="Baker S."/>
            <person name="Barry K."/>
            <person name="Bills G."/>
            <person name="Bluhm B."/>
            <person name="Cannon C."/>
            <person name="Castanera R."/>
            <person name="Culley D."/>
            <person name="Daum C."/>
            <person name="Ezra D."/>
            <person name="Gonzalez J."/>
            <person name="Henrissat B."/>
            <person name="Kuo A."/>
            <person name="Liang C."/>
            <person name="Lipzen A."/>
            <person name="Lutzoni F."/>
            <person name="Magnuson J."/>
            <person name="Mondo S."/>
            <person name="Nolan M."/>
            <person name="Ohm R."/>
            <person name="Pangilinan J."/>
            <person name="Park H.-J."/>
            <person name="Ramirez L."/>
            <person name="Alfaro M."/>
            <person name="Sun H."/>
            <person name="Tritt A."/>
            <person name="Yoshinaga Y."/>
            <person name="Zwiers L.-H."/>
            <person name="Turgeon B."/>
            <person name="Goodwin S."/>
            <person name="Spatafora J."/>
            <person name="Crous P."/>
            <person name="Grigoriev I."/>
        </authorList>
    </citation>
    <scope>NUCLEOTIDE SEQUENCE [LARGE SCALE GENOMIC DNA]</scope>
    <source>
        <strain evidence="4">CBS 304.66</strain>
    </source>
</reference>
<feature type="compositionally biased region" description="Acidic residues" evidence="1">
    <location>
        <begin position="368"/>
        <end position="382"/>
    </location>
</feature>
<sequence>MVSFIISRLKCDLVVELTHVAFTSFTYRRDFIRGGPLNVAECPMPTESMSSLPRLPEESAVYDNSNRKRRKVTDISTIPLGISRANTDSLAAPMPASSHVGYSLSSIGSGLENQRGSWDYLLDRHDENDSEIIEPLAPFVQSTQTATSRAHESTAAPGLQRDFEEQIHIQDGENEKAGETPPNAPPQVRSLSEDQIVDVINESIDEYTTQWHDTILRKQLCKANKMWRAVEAEGRRTQRVAEKARNIRYYEARLNIIGDELLKFSWACVEELRAQCKSLQGSVENLEQERWEHSIYGQPYAPPLIESPRPNIDKASISSGEDRDKEYDEDSPISADYESEGAIEGDQFVIKDPPTESRTIVDLGDGSSETEEEGEEDEEDEENIILLENEEPDRPENASFAAVAKWKLQNLIDKSDRKRLIMKIIQNMSEDERDILRARISVRRQDLLNEIPWCIHMMITGQKKMPGVLPKDHNKVIIWTKLFLSWWLCDNYINKNASTWHLEELEECLNKGCRDPGVFHDWVMKIMGRTFKKGSYNRKRFVVPPTAEIVVIDD</sequence>